<organism evidence="2 3">
    <name type="scientific">Owenweeksia hongkongensis (strain DSM 17368 / CIP 108786 / JCM 12287 / NRRL B-23963 / UST20020801)</name>
    <dbReference type="NCBI Taxonomy" id="926562"/>
    <lineage>
        <taxon>Bacteria</taxon>
        <taxon>Pseudomonadati</taxon>
        <taxon>Bacteroidota</taxon>
        <taxon>Flavobacteriia</taxon>
        <taxon>Flavobacteriales</taxon>
        <taxon>Owenweeksiaceae</taxon>
        <taxon>Owenweeksia</taxon>
    </lineage>
</organism>
<accession>G8R1D6</accession>
<reference evidence="2 3" key="1">
    <citation type="journal article" date="2012" name="Stand. Genomic Sci.">
        <title>Genome sequence of the orange-pigmented seawater bacterium Owenweeksia hongkongensis type strain (UST20020801(T)).</title>
        <authorList>
            <person name="Riedel T."/>
            <person name="Held B."/>
            <person name="Nolan M."/>
            <person name="Lucas S."/>
            <person name="Lapidus A."/>
            <person name="Tice H."/>
            <person name="Del Rio T.G."/>
            <person name="Cheng J.F."/>
            <person name="Han C."/>
            <person name="Tapia R."/>
            <person name="Goodwin L.A."/>
            <person name="Pitluck S."/>
            <person name="Liolios K."/>
            <person name="Mavromatis K."/>
            <person name="Pagani I."/>
            <person name="Ivanova N."/>
            <person name="Mikhailova N."/>
            <person name="Pati A."/>
            <person name="Chen A."/>
            <person name="Palaniappan K."/>
            <person name="Rohde M."/>
            <person name="Tindall B.J."/>
            <person name="Detter J.C."/>
            <person name="Goker M."/>
            <person name="Woyke T."/>
            <person name="Bristow J."/>
            <person name="Eisen J.A."/>
            <person name="Markowitz V."/>
            <person name="Hugenholtz P."/>
            <person name="Klenk H.P."/>
            <person name="Kyrpides N.C."/>
        </authorList>
    </citation>
    <scope>NUCLEOTIDE SEQUENCE</scope>
    <source>
        <strain evidence="3">DSM 17368 / JCM 12287 / NRRL B-23963</strain>
    </source>
</reference>
<dbReference type="STRING" id="926562.Oweho_2922"/>
<evidence type="ECO:0000313" key="3">
    <source>
        <dbReference type="Proteomes" id="UP000005631"/>
    </source>
</evidence>
<proteinExistence type="predicted"/>
<feature type="domain" description="DUF547" evidence="1">
    <location>
        <begin position="58"/>
        <end position="172"/>
    </location>
</feature>
<dbReference type="KEGG" id="oho:Oweho_2922"/>
<dbReference type="OrthoDB" id="526867at2"/>
<gene>
    <name evidence="2" type="ordered locus">Oweho_2922</name>
</gene>
<dbReference type="InterPro" id="IPR006869">
    <property type="entry name" value="DUF547"/>
</dbReference>
<dbReference type="HOGENOM" id="CLU_054137_1_2_10"/>
<dbReference type="eggNOG" id="COG0398">
    <property type="taxonomic scope" value="Bacteria"/>
</dbReference>
<protein>
    <recommendedName>
        <fullName evidence="1">DUF547 domain-containing protein</fullName>
    </recommendedName>
</protein>
<dbReference type="RefSeq" id="WP_014203228.1">
    <property type="nucleotide sequence ID" value="NC_016599.1"/>
</dbReference>
<evidence type="ECO:0000259" key="1">
    <source>
        <dbReference type="Pfam" id="PF04784"/>
    </source>
</evidence>
<dbReference type="PANTHER" id="PTHR46361">
    <property type="entry name" value="ELECTRON CARRIER/ PROTEIN DISULFIDE OXIDOREDUCTASE"/>
    <property type="match status" value="1"/>
</dbReference>
<keyword evidence="3" id="KW-1185">Reference proteome</keyword>
<dbReference type="Proteomes" id="UP000005631">
    <property type="component" value="Chromosome"/>
</dbReference>
<sequence length="234" mass="27290">MNPKADIISSPPSNEVFSSLLKKYVNDAGFVDYKGFISEKDVFEEYLDSLISTSPDGSWSKNEQIAYWINVYNAFTIKLIIDHYPLKSIKDIGPYIQIPRVNTPWQKKFIQIANKTYNLDKIEHNILRSKFNDPRIHFALVCASISCPKLRSEAYEADKLDKQLNEQGRFFLANQNKNIIEADKLKLSKYFTWYKADFTQDGSLIDYLNQFAPIKINRDADIEYLEYNWGLNEQ</sequence>
<name>G8R1D6_OWEHD</name>
<dbReference type="PANTHER" id="PTHR46361:SF3">
    <property type="entry name" value="ELECTRON CARRIER_ PROTEIN DISULFIDE OXIDOREDUCTASE"/>
    <property type="match status" value="1"/>
</dbReference>
<dbReference type="Pfam" id="PF04784">
    <property type="entry name" value="DUF547"/>
    <property type="match status" value="1"/>
</dbReference>
<dbReference type="AlphaFoldDB" id="G8R1D6"/>
<evidence type="ECO:0000313" key="2">
    <source>
        <dbReference type="EMBL" id="AEV33879.1"/>
    </source>
</evidence>
<dbReference type="EMBL" id="CP003156">
    <property type="protein sequence ID" value="AEV33879.1"/>
    <property type="molecule type" value="Genomic_DNA"/>
</dbReference>